<dbReference type="AlphaFoldDB" id="A0ABD3AKE2"/>
<keyword evidence="2" id="KW-1185">Reference proteome</keyword>
<dbReference type="EMBL" id="JBJUIK010000003">
    <property type="protein sequence ID" value="KAL3531640.1"/>
    <property type="molecule type" value="Genomic_DNA"/>
</dbReference>
<comment type="caution">
    <text evidence="1">The sequence shown here is derived from an EMBL/GenBank/DDBJ whole genome shotgun (WGS) entry which is preliminary data.</text>
</comment>
<name>A0ABD3AKE2_9GENT</name>
<organism evidence="1 2">
    <name type="scientific">Cinchona calisaya</name>
    <dbReference type="NCBI Taxonomy" id="153742"/>
    <lineage>
        <taxon>Eukaryota</taxon>
        <taxon>Viridiplantae</taxon>
        <taxon>Streptophyta</taxon>
        <taxon>Embryophyta</taxon>
        <taxon>Tracheophyta</taxon>
        <taxon>Spermatophyta</taxon>
        <taxon>Magnoliopsida</taxon>
        <taxon>eudicotyledons</taxon>
        <taxon>Gunneridae</taxon>
        <taxon>Pentapetalae</taxon>
        <taxon>asterids</taxon>
        <taxon>lamiids</taxon>
        <taxon>Gentianales</taxon>
        <taxon>Rubiaceae</taxon>
        <taxon>Cinchonoideae</taxon>
        <taxon>Cinchoneae</taxon>
        <taxon>Cinchona</taxon>
    </lineage>
</organism>
<evidence type="ECO:0000313" key="1">
    <source>
        <dbReference type="EMBL" id="KAL3531640.1"/>
    </source>
</evidence>
<reference evidence="1 2" key="1">
    <citation type="submission" date="2024-11" db="EMBL/GenBank/DDBJ databases">
        <title>A near-complete genome assembly of Cinchona calisaya.</title>
        <authorList>
            <person name="Lian D.C."/>
            <person name="Zhao X.W."/>
            <person name="Wei L."/>
        </authorList>
    </citation>
    <scope>NUCLEOTIDE SEQUENCE [LARGE SCALE GENOMIC DNA]</scope>
    <source>
        <tissue evidence="1">Nenye</tissue>
    </source>
</reference>
<dbReference type="Proteomes" id="UP001630127">
    <property type="component" value="Unassembled WGS sequence"/>
</dbReference>
<proteinExistence type="predicted"/>
<accession>A0ABD3AKE2</accession>
<sequence>MFSFTSFGVKLDKDLASNKKGVYTFRVQGQIYHDLPSLIPNEDGPIYFQLYFYDTDNEIQNRMKILPNGNIQEEIVKKLMHIMQENPYAKFFKKLRDFSSVKDVQIHIAKDVRLDQRVYNSPSTDQVAAIWIEGNNPSIPFERDIVVNSHCENRYRVNYYFGCYDPLQYPLLFPNG</sequence>
<dbReference type="PANTHER" id="PTHR45786">
    <property type="entry name" value="DNA BINDING PROTEIN-LIKE"/>
    <property type="match status" value="1"/>
</dbReference>
<evidence type="ECO:0008006" key="3">
    <source>
        <dbReference type="Google" id="ProtNLM"/>
    </source>
</evidence>
<protein>
    <recommendedName>
        <fullName evidence="3">Helitron helicase-like domain-containing protein</fullName>
    </recommendedName>
</protein>
<gene>
    <name evidence="1" type="ORF">ACH5RR_005161</name>
</gene>
<dbReference type="PANTHER" id="PTHR45786:SF75">
    <property type="entry name" value="ATP-DEPENDENT DNA HELICASE"/>
    <property type="match status" value="1"/>
</dbReference>
<evidence type="ECO:0000313" key="2">
    <source>
        <dbReference type="Proteomes" id="UP001630127"/>
    </source>
</evidence>